<gene>
    <name evidence="3" type="primary">LOC136080590</name>
</gene>
<feature type="region of interest" description="Disordered" evidence="1">
    <location>
        <begin position="433"/>
        <end position="452"/>
    </location>
</feature>
<evidence type="ECO:0000313" key="2">
    <source>
        <dbReference type="Proteomes" id="UP001652625"/>
    </source>
</evidence>
<organism evidence="2 3">
    <name type="scientific">Hydra vulgaris</name>
    <name type="common">Hydra</name>
    <name type="synonym">Hydra attenuata</name>
    <dbReference type="NCBI Taxonomy" id="6087"/>
    <lineage>
        <taxon>Eukaryota</taxon>
        <taxon>Metazoa</taxon>
        <taxon>Cnidaria</taxon>
        <taxon>Hydrozoa</taxon>
        <taxon>Hydroidolina</taxon>
        <taxon>Anthoathecata</taxon>
        <taxon>Aplanulata</taxon>
        <taxon>Hydridae</taxon>
        <taxon>Hydra</taxon>
    </lineage>
</organism>
<reference evidence="3" key="1">
    <citation type="submission" date="2025-08" db="UniProtKB">
        <authorList>
            <consortium name="RefSeq"/>
        </authorList>
    </citation>
    <scope>IDENTIFICATION</scope>
</reference>
<dbReference type="RefSeq" id="XP_065653505.1">
    <property type="nucleotide sequence ID" value="XM_065797433.1"/>
</dbReference>
<sequence>MNSAPNRNLPPLITMHPVKYNIENKASLMNPTLLGRTPNLFDIPRLQPKNGTSLFYTSHLKLGERNNVDVNTPLKKQSDLFISTKEFISNLSTVSAEVSQATSQQNIVQTTSGNEKTSSSYLKINNSIKVKKFAPDVKGLLSSFSSIKKPPKDNEIKQCNSQFYSVTTTSSSSFLPSYVSPTKSDFNTQLSNGKSNSSSTPKVPKDLLEASIRKTVPYSLSNVSITSNSSIYKPSALNVCNEINIKQEYLDCSDAKLNRTITSDKTKETGYFKDETVYHISSSTELKATKQNCDSYIFKKPKLISERRYATDEKQEPANFTELYENAKRNLLNIRVESCNIFNSKKEEIIKPTLVETPLKNCYQVVNQLEERRNQFDISEESKNENHVKTEFEKNICLKRKTSNISEWSNKHKENTTSKQIDTGIFFGNGTQECKPLNESNERTQNDGSNNKKKHAELQFYEENESTCNNASYEECYAENSKVLYSNRFFNDYYASLKPAEFDYNIYNGVPIMPFSFKEQIYQNNCLDYFDSRNARFYRAMDYYHFYYKNELNKMKHSMTDANESKIDEEVKKEKSGATDFENNEKNVLEEESLKKIITLPTEFSNCQSKVVMSEKSDLPSKKEPLSYSAEKKKKPLKYRPYSLRQRIKAARAALLLHNQNPPEENSYVLKSYNERTATQKEWFLAQFDLRRILKRKDLREKN</sequence>
<accession>A0ABM4BWA7</accession>
<name>A0ABM4BWA7_HYDVU</name>
<evidence type="ECO:0000313" key="3">
    <source>
        <dbReference type="RefSeq" id="XP_065653505.1"/>
    </source>
</evidence>
<keyword evidence="2" id="KW-1185">Reference proteome</keyword>
<dbReference type="GeneID" id="136080590"/>
<evidence type="ECO:0000256" key="1">
    <source>
        <dbReference type="SAM" id="MobiDB-lite"/>
    </source>
</evidence>
<proteinExistence type="predicted"/>
<dbReference type="Proteomes" id="UP001652625">
    <property type="component" value="Chromosome 05"/>
</dbReference>
<protein>
    <submittedName>
        <fullName evidence="3">Uncharacterized protein LOC136080590</fullName>
    </submittedName>
</protein>